<dbReference type="InterPro" id="IPR002591">
    <property type="entry name" value="Phosphodiest/P_Trfase"/>
</dbReference>
<dbReference type="AlphaFoldDB" id="A0A844XZ35"/>
<dbReference type="EMBL" id="WTYF01000004">
    <property type="protein sequence ID" value="MXO50589.1"/>
    <property type="molecule type" value="Genomic_DNA"/>
</dbReference>
<name>A0A844XZ35_9SPHN</name>
<dbReference type="Gene3D" id="3.30.1360.180">
    <property type="match status" value="1"/>
</dbReference>
<dbReference type="PANTHER" id="PTHR10151:SF120">
    <property type="entry name" value="BIS(5'-ADENOSYL)-TRIPHOSPHATASE"/>
    <property type="match status" value="1"/>
</dbReference>
<dbReference type="PROSITE" id="PS51257">
    <property type="entry name" value="PROKAR_LIPOPROTEIN"/>
    <property type="match status" value="1"/>
</dbReference>
<evidence type="ECO:0000313" key="3">
    <source>
        <dbReference type="Proteomes" id="UP000444185"/>
    </source>
</evidence>
<feature type="chain" id="PRO_5032904525" evidence="1">
    <location>
        <begin position="22"/>
        <end position="427"/>
    </location>
</feature>
<dbReference type="PANTHER" id="PTHR10151">
    <property type="entry name" value="ECTONUCLEOTIDE PYROPHOSPHATASE/PHOSPHODIESTERASE"/>
    <property type="match status" value="1"/>
</dbReference>
<accession>A0A844XZ35</accession>
<organism evidence="2 3">
    <name type="scientific">Qipengyuania gaetbuli</name>
    <dbReference type="NCBI Taxonomy" id="266952"/>
    <lineage>
        <taxon>Bacteria</taxon>
        <taxon>Pseudomonadati</taxon>
        <taxon>Pseudomonadota</taxon>
        <taxon>Alphaproteobacteria</taxon>
        <taxon>Sphingomonadales</taxon>
        <taxon>Erythrobacteraceae</taxon>
        <taxon>Qipengyuania</taxon>
    </lineage>
</organism>
<dbReference type="InterPro" id="IPR017850">
    <property type="entry name" value="Alkaline_phosphatase_core_sf"/>
</dbReference>
<dbReference type="CDD" id="cd16018">
    <property type="entry name" value="Enpp"/>
    <property type="match status" value="1"/>
</dbReference>
<proteinExistence type="predicted"/>
<dbReference type="RefSeq" id="WP_160607172.1">
    <property type="nucleotide sequence ID" value="NZ_WTYF01000004.1"/>
</dbReference>
<dbReference type="SUPFAM" id="SSF53649">
    <property type="entry name" value="Alkaline phosphatase-like"/>
    <property type="match status" value="1"/>
</dbReference>
<protein>
    <submittedName>
        <fullName evidence="2">Alkaline phosphatase family protein</fullName>
    </submittedName>
</protein>
<dbReference type="Pfam" id="PF01663">
    <property type="entry name" value="Phosphodiest"/>
    <property type="match status" value="1"/>
</dbReference>
<dbReference type="GO" id="GO:0016787">
    <property type="term" value="F:hydrolase activity"/>
    <property type="evidence" value="ECO:0007669"/>
    <property type="project" value="UniProtKB-ARBA"/>
</dbReference>
<keyword evidence="3" id="KW-1185">Reference proteome</keyword>
<dbReference type="OrthoDB" id="9771966at2"/>
<evidence type="ECO:0000256" key="1">
    <source>
        <dbReference type="SAM" id="SignalP"/>
    </source>
</evidence>
<sequence>MNNGFAKLLALAAAGVLSACAPVAGEVQSAPAAQAEIREPVTILVSIDGFRPDYLDRGLTPTLSALAAGGVTAAMRPSFPSKTFPNHWTTVTGFVPDRNGIVANGFTDPSRADEKFTMATTDPFYWNGREPVWVTAENAGIRTAAMFWPGSAVAWGGTPIPGGYGRIEGGVRPQDWTAFDQNVSPTQRVNTIIDWLRRPADIRPELLFLYFDEVDTAGHAGGPDGEIVNEAIANVDEDITALVAGLRSLGQSANLVIVSDHGMAETRNSRTVELDPLIAREVYILVETGPYATFNAIPGKEAVLENALLRDHEHMECWRKGEIPARLQYGASERIPAYLCLAETGWQIFPQRRDGERVGGNHGYDNHAPEMAALFIANGPSFRQGMKLPTFQNVSVNPLLRALLGLPQDSAMDGDLTPVAPALKAAD</sequence>
<dbReference type="Gene3D" id="3.40.720.10">
    <property type="entry name" value="Alkaline Phosphatase, subunit A"/>
    <property type="match status" value="1"/>
</dbReference>
<comment type="caution">
    <text evidence="2">The sequence shown here is derived from an EMBL/GenBank/DDBJ whole genome shotgun (WGS) entry which is preliminary data.</text>
</comment>
<reference evidence="2 3" key="1">
    <citation type="submission" date="2019-12" db="EMBL/GenBank/DDBJ databases">
        <title>Genomic-based taxomic classification of the family Erythrobacteraceae.</title>
        <authorList>
            <person name="Xu L."/>
        </authorList>
    </citation>
    <scope>NUCLEOTIDE SEQUENCE [LARGE SCALE GENOMIC DNA]</scope>
    <source>
        <strain evidence="2 3">DSM 16225</strain>
    </source>
</reference>
<gene>
    <name evidence="2" type="ORF">GRI42_04630</name>
</gene>
<dbReference type="Proteomes" id="UP000444185">
    <property type="component" value="Unassembled WGS sequence"/>
</dbReference>
<keyword evidence="1" id="KW-0732">Signal</keyword>
<evidence type="ECO:0000313" key="2">
    <source>
        <dbReference type="EMBL" id="MXO50589.1"/>
    </source>
</evidence>
<feature type="signal peptide" evidence="1">
    <location>
        <begin position="1"/>
        <end position="21"/>
    </location>
</feature>